<dbReference type="AlphaFoldDB" id="A0A1B7MVN4"/>
<dbReference type="Proteomes" id="UP000092154">
    <property type="component" value="Unassembled WGS sequence"/>
</dbReference>
<dbReference type="Gene3D" id="1.50.40.10">
    <property type="entry name" value="Mitochondrial carrier domain"/>
    <property type="match status" value="1"/>
</dbReference>
<dbReference type="GO" id="GO:0031966">
    <property type="term" value="C:mitochondrial membrane"/>
    <property type="evidence" value="ECO:0007669"/>
    <property type="project" value="UniProtKB-SubCell"/>
</dbReference>
<proteinExistence type="inferred from homology"/>
<comment type="similarity">
    <text evidence="2">Belongs to the mitochondrial carrier (TC 2.A.29) family.</text>
</comment>
<dbReference type="InterPro" id="IPR018108">
    <property type="entry name" value="MCP_transmembrane"/>
</dbReference>
<dbReference type="InterPro" id="IPR036322">
    <property type="entry name" value="WD40_repeat_dom_sf"/>
</dbReference>
<keyword evidence="7" id="KW-0496">Mitochondrion</keyword>
<reference evidence="10 11" key="1">
    <citation type="submission" date="2016-06" db="EMBL/GenBank/DDBJ databases">
        <title>Comparative genomics of the ectomycorrhizal sister species Rhizopogon vinicolor and Rhizopogon vesiculosus (Basidiomycota: Boletales) reveals a divergence of the mating type B locus.</title>
        <authorList>
            <consortium name="DOE Joint Genome Institute"/>
            <person name="Mujic A.B."/>
            <person name="Kuo A."/>
            <person name="Tritt A."/>
            <person name="Lipzen A."/>
            <person name="Chen C."/>
            <person name="Johnson J."/>
            <person name="Sharma A."/>
            <person name="Barry K."/>
            <person name="Grigoriev I.V."/>
            <person name="Spatafora J.W."/>
        </authorList>
    </citation>
    <scope>NUCLEOTIDE SEQUENCE [LARGE SCALE GENOMIC DNA]</scope>
    <source>
        <strain evidence="10 11">AM-OR11-026</strain>
    </source>
</reference>
<dbReference type="STRING" id="1314800.A0A1B7MVN4"/>
<evidence type="ECO:0000256" key="5">
    <source>
        <dbReference type="ARBA" id="ARBA00022737"/>
    </source>
</evidence>
<dbReference type="SUPFAM" id="SSF50978">
    <property type="entry name" value="WD40 repeat-like"/>
    <property type="match status" value="1"/>
</dbReference>
<protein>
    <recommendedName>
        <fullName evidence="12">Mitochondrial carrier</fullName>
    </recommendedName>
</protein>
<keyword evidence="8 9" id="KW-0472">Membrane</keyword>
<name>A0A1B7MVN4_9AGAM</name>
<evidence type="ECO:0000313" key="10">
    <source>
        <dbReference type="EMBL" id="OAX36678.1"/>
    </source>
</evidence>
<organism evidence="10 11">
    <name type="scientific">Rhizopogon vinicolor AM-OR11-026</name>
    <dbReference type="NCBI Taxonomy" id="1314800"/>
    <lineage>
        <taxon>Eukaryota</taxon>
        <taxon>Fungi</taxon>
        <taxon>Dikarya</taxon>
        <taxon>Basidiomycota</taxon>
        <taxon>Agaricomycotina</taxon>
        <taxon>Agaricomycetes</taxon>
        <taxon>Agaricomycetidae</taxon>
        <taxon>Boletales</taxon>
        <taxon>Suillineae</taxon>
        <taxon>Rhizopogonaceae</taxon>
        <taxon>Rhizopogon</taxon>
    </lineage>
</organism>
<dbReference type="GO" id="GO:0022857">
    <property type="term" value="F:transmembrane transporter activity"/>
    <property type="evidence" value="ECO:0007669"/>
    <property type="project" value="TreeGrafter"/>
</dbReference>
<dbReference type="InterPro" id="IPR050567">
    <property type="entry name" value="Mitochondrial_Carrier"/>
</dbReference>
<sequence>MDHWPADERQKVLPVKSQGRGKKRLQVLDTHYWNHPSLDYGTFGGATLVPSNGRLAWTAVVDTSSARRVTPIGTGNCVFPATRPVNPTPSRVAQWKRIEEGLNFVRTCFPDADFPMELVKAEFQLDERQSRELQVYDPLRGNLLSIAPFSNIPQTSLVFFPAGETNSELSVSFMTSTDSNSSTFRVSGRAAFKFETPILQTSTPNISRRHSTHSVLVRTLSATSLLNIELLNDGADVKATREVDILSDDAGGKSLVDAAFSPHHSDIIVVNTSGAVYNCTLYQGGKAVRRVGPNFENTNEDRFWRLYPSDQGCFLASSSCIKHLDLRTSQPAVDLFSTDGSGPVVTSFDWLEREHLFTLSTTSELIWLDERYVKRSLLSFRHNRAHDRSLNVRAVHLDNGPLTFLSSLKNGLVTVYDVSRGNDHLTHCHSVPASLPYDGDMGVPESESTFSVQPDRCSFSLLRLSSQGSLHCQDFTVCRNDVDVPPRQNVATSHEWSSDIQELAQKAKELQPQYGLLSARNFSELNLRIAYEKIFFVEDAREQAAEGELVEMIDKLSQFWQRTNDIDKTMLTLHEICLRADEEPDEASRADFFAGGIVNSNLGYRALVRNDLPIQNIANGAAWCCDFKPFLSRIGLGRVDHWEDMRGRLKAFNLSYSIDAPELLVRQEEESQEQLIVDLVLSSMALSAQPVSVPAASTQESKLEFVSLATKALTLDDELPEIQPSYLRPRRKLGVNHYPDNFKDKDVAQDAQDVEFSTPLGVRLLLREWEVGTDTESYTYRDPYDTESGDPSQEQVFHNRAPVIAQTTSTSSQRPPLVVAGLVPRPPRIHAAHRHWETSNTQPEGPKLQTADIPYGNYAEPSQASQELMTSTQVLPGPHGGRPAPLNKRPVKKRLGSASLNIESSWTFPISSLQLFFLAPTEITPGVSRHPLAEARNRTFRLVQREELAWMEQGNKPVVCALTASYISTFVGYPLDSLKSRLQTTKTRMPVHRLAGIVYREEGVTGFYRGLWIPLVTISFVRAASFTIYSGTKEYCRKNNYFTGDRASDAAIAGGLSGALSGSLISFTSAPFELVKVRRQLEYSIAASKGIQLVKPPNTLDAVREIVRAHGLSGLWIGFRLHFLRDTSGTALYFFEYDAMRHILGRQRSGEQGPTPTWMPIPISLIPFVCGSLAGVSSWALIYPLDVVKTKVQQRALAGTPPRGVWETFRRLVRGPDPKDPKPVLAGLARIYRGLGVSAVRSITTHGLLWTLFDITSHYIDHLP</sequence>
<feature type="repeat" description="Solcar" evidence="9">
    <location>
        <begin position="952"/>
        <end position="1035"/>
    </location>
</feature>
<evidence type="ECO:0000256" key="7">
    <source>
        <dbReference type="ARBA" id="ARBA00023128"/>
    </source>
</evidence>
<evidence type="ECO:0000256" key="2">
    <source>
        <dbReference type="ARBA" id="ARBA00006375"/>
    </source>
</evidence>
<evidence type="ECO:0000256" key="6">
    <source>
        <dbReference type="ARBA" id="ARBA00022989"/>
    </source>
</evidence>
<keyword evidence="3" id="KW-0813">Transport</keyword>
<dbReference type="Pfam" id="PF00153">
    <property type="entry name" value="Mito_carr"/>
    <property type="match status" value="3"/>
</dbReference>
<evidence type="ECO:0000256" key="1">
    <source>
        <dbReference type="ARBA" id="ARBA00004225"/>
    </source>
</evidence>
<feature type="repeat" description="Solcar" evidence="9">
    <location>
        <begin position="1162"/>
        <end position="1259"/>
    </location>
</feature>
<accession>A0A1B7MVN4</accession>
<keyword evidence="5" id="KW-0677">Repeat</keyword>
<dbReference type="PANTHER" id="PTHR45624">
    <property type="entry name" value="MITOCHONDRIAL BASIC AMINO ACIDS TRANSPORTER-RELATED"/>
    <property type="match status" value="1"/>
</dbReference>
<comment type="subcellular location">
    <subcellularLocation>
        <location evidence="1">Mitochondrion membrane</location>
        <topology evidence="1">Multi-pass membrane protein</topology>
    </subcellularLocation>
</comment>
<evidence type="ECO:0000256" key="8">
    <source>
        <dbReference type="ARBA" id="ARBA00023136"/>
    </source>
</evidence>
<evidence type="ECO:0000313" key="11">
    <source>
        <dbReference type="Proteomes" id="UP000092154"/>
    </source>
</evidence>
<keyword evidence="11" id="KW-1185">Reference proteome</keyword>
<keyword evidence="6" id="KW-1133">Transmembrane helix</keyword>
<gene>
    <name evidence="10" type="ORF">K503DRAFT_857848</name>
</gene>
<feature type="repeat" description="Solcar" evidence="9">
    <location>
        <begin position="1049"/>
        <end position="1143"/>
    </location>
</feature>
<dbReference type="InParanoid" id="A0A1B7MVN4"/>
<evidence type="ECO:0000256" key="3">
    <source>
        <dbReference type="ARBA" id="ARBA00022448"/>
    </source>
</evidence>
<dbReference type="PANTHER" id="PTHR45624:SF9">
    <property type="entry name" value="CARRIER PROTEIN, PUTATIVE (AFU_ORTHOLOGUE AFUA_4G06390)-RELATED"/>
    <property type="match status" value="1"/>
</dbReference>
<dbReference type="PROSITE" id="PS50920">
    <property type="entry name" value="SOLCAR"/>
    <property type="match status" value="3"/>
</dbReference>
<dbReference type="InterPro" id="IPR023395">
    <property type="entry name" value="MCP_dom_sf"/>
</dbReference>
<evidence type="ECO:0000256" key="4">
    <source>
        <dbReference type="ARBA" id="ARBA00022692"/>
    </source>
</evidence>
<dbReference type="SUPFAM" id="SSF103506">
    <property type="entry name" value="Mitochondrial carrier"/>
    <property type="match status" value="1"/>
</dbReference>
<evidence type="ECO:0000256" key="9">
    <source>
        <dbReference type="PROSITE-ProRule" id="PRU00282"/>
    </source>
</evidence>
<dbReference type="EMBL" id="KV448401">
    <property type="protein sequence ID" value="OAX36678.1"/>
    <property type="molecule type" value="Genomic_DNA"/>
</dbReference>
<evidence type="ECO:0008006" key="12">
    <source>
        <dbReference type="Google" id="ProtNLM"/>
    </source>
</evidence>
<dbReference type="OrthoDB" id="2382881at2759"/>
<keyword evidence="4 9" id="KW-0812">Transmembrane</keyword>